<evidence type="ECO:0000259" key="2">
    <source>
        <dbReference type="PROSITE" id="PS51212"/>
    </source>
</evidence>
<evidence type="ECO:0000256" key="1">
    <source>
        <dbReference type="SAM" id="MobiDB-lite"/>
    </source>
</evidence>
<sequence length="801" mass="77591">MAGTENGDSCLCGNFLNGTQQMEESVCSMSCSGDATQMCGGLNALSCYNPDGEPYGWASAGPQLRTPTMSPPEVAGLDIGGVAHTQITTPAIIFPAGNVDVGNLISKYGKTTRQPLGDFPRDLTFSSPPSSQSISTPFDGGAAAPGRGPTPSVPGDSGSSAGPSITPGASNTLSSPGNPNNPTASVTLNSSDTPSTPDQGAPPTSSNNRGLSTTPPGGNSPAGSNSSPASNNPGSGTTTTSLNNPSTNAPSPSTSSTSTPNSVGGAAPGQGQSPSAPPGESPSSAPSGGSTTSPTTVSISTTSASISPTESSSPGPETTASSASVPSGSILCIPGKDANCTPTSGSSGSKSCVPGADINCGPTPSNSNANPSSSPGQSQGSTTMPTCPPGGNANNPSTTPGQAPGTTLPSGGESPPGLSPPSSGGSSISIPSSSPPLSGGWVAPHSQISTTSLPGGSSIACTPGSSESACISPTSGGSPPPQPTTSSPNTNSPACSPGSKDPACTSPVGGGIPPGNGQPSTSTPDSIPGSCTAGSTDPACTSPNGGGNVAPGQNQPTSATNPPGAPSESTTFISNSITSGSTIGSTPSGHSGPNSKTTLPSPESNSLTTTNQESPPPPGLSESTQVSSSTLSGSGSTPNGFGGVAPGGQSPTTSSAVSSGQTPVTASVPPEGSSGSVIPTETSSKPPTSNKQTSSPNVPGHSNPPNPAGTGPQTSYTYPPGLVPYGGSSPVMTTLASMLAWREPDGVAGAPTMLHPATIHNDSDLPQELPALEFEEAPTTATRFSQPADPRWQRIRPVYVW</sequence>
<feature type="compositionally biased region" description="Low complexity" evidence="1">
    <location>
        <begin position="281"/>
        <end position="324"/>
    </location>
</feature>
<feature type="compositionally biased region" description="Polar residues" evidence="1">
    <location>
        <begin position="446"/>
        <end position="471"/>
    </location>
</feature>
<dbReference type="PROSITE" id="PS51212">
    <property type="entry name" value="WSC"/>
    <property type="match status" value="1"/>
</dbReference>
<keyword evidence="4" id="KW-1185">Reference proteome</keyword>
<evidence type="ECO:0000313" key="3">
    <source>
        <dbReference type="EMBL" id="KAK5630565.1"/>
    </source>
</evidence>
<reference evidence="3 4" key="1">
    <citation type="submission" date="2023-10" db="EMBL/GenBank/DDBJ databases">
        <title>Draft genome sequence of Xylaria bambusicola isolate GMP-LS, the root and basal stem rot pathogen of sugarcane in Indonesia.</title>
        <authorList>
            <person name="Selvaraj P."/>
            <person name="Muralishankar V."/>
            <person name="Muruganantham S."/>
            <person name="Sp S."/>
            <person name="Haryani S."/>
            <person name="Lau K.J.X."/>
            <person name="Naqvi N.I."/>
        </authorList>
    </citation>
    <scope>NUCLEOTIDE SEQUENCE [LARGE SCALE GENOMIC DNA]</scope>
    <source>
        <strain evidence="3">GMP-LS</strain>
    </source>
</reference>
<feature type="compositionally biased region" description="Low complexity" evidence="1">
    <location>
        <begin position="484"/>
        <end position="493"/>
    </location>
</feature>
<dbReference type="Pfam" id="PF01822">
    <property type="entry name" value="WSC"/>
    <property type="match status" value="1"/>
</dbReference>
<comment type="caution">
    <text evidence="3">The sequence shown here is derived from an EMBL/GenBank/DDBJ whole genome shotgun (WGS) entry which is preliminary data.</text>
</comment>
<feature type="compositionally biased region" description="Low complexity" evidence="1">
    <location>
        <begin position="567"/>
        <end position="592"/>
    </location>
</feature>
<dbReference type="AlphaFoldDB" id="A0AAN7UE22"/>
<feature type="compositionally biased region" description="Low complexity" evidence="1">
    <location>
        <begin position="620"/>
        <end position="637"/>
    </location>
</feature>
<dbReference type="EMBL" id="JAWHQM010000016">
    <property type="protein sequence ID" value="KAK5630565.1"/>
    <property type="molecule type" value="Genomic_DNA"/>
</dbReference>
<accession>A0AAN7UE22</accession>
<proteinExistence type="predicted"/>
<feature type="compositionally biased region" description="Polar residues" evidence="1">
    <location>
        <begin position="532"/>
        <end position="543"/>
    </location>
</feature>
<feature type="compositionally biased region" description="Polar residues" evidence="1">
    <location>
        <begin position="551"/>
        <end position="561"/>
    </location>
</feature>
<name>A0AAN7UE22_9PEZI</name>
<feature type="compositionally biased region" description="Low complexity" evidence="1">
    <location>
        <begin position="126"/>
        <end position="150"/>
    </location>
</feature>
<protein>
    <recommendedName>
        <fullName evidence="2">WSC domain-containing protein</fullName>
    </recommendedName>
</protein>
<feature type="compositionally biased region" description="Polar residues" evidence="1">
    <location>
        <begin position="392"/>
        <end position="401"/>
    </location>
</feature>
<dbReference type="Proteomes" id="UP001305414">
    <property type="component" value="Unassembled WGS sequence"/>
</dbReference>
<feature type="region of interest" description="Disordered" evidence="1">
    <location>
        <begin position="113"/>
        <end position="721"/>
    </location>
</feature>
<gene>
    <name evidence="3" type="ORF">RRF57_006280</name>
</gene>
<feature type="compositionally biased region" description="Polar residues" evidence="1">
    <location>
        <begin position="157"/>
        <end position="211"/>
    </location>
</feature>
<feature type="compositionally biased region" description="Polar residues" evidence="1">
    <location>
        <begin position="649"/>
        <end position="665"/>
    </location>
</feature>
<organism evidence="3 4">
    <name type="scientific">Xylaria bambusicola</name>
    <dbReference type="NCBI Taxonomy" id="326684"/>
    <lineage>
        <taxon>Eukaryota</taxon>
        <taxon>Fungi</taxon>
        <taxon>Dikarya</taxon>
        <taxon>Ascomycota</taxon>
        <taxon>Pezizomycotina</taxon>
        <taxon>Sordariomycetes</taxon>
        <taxon>Xylariomycetidae</taxon>
        <taxon>Xylariales</taxon>
        <taxon>Xylariaceae</taxon>
        <taxon>Xylaria</taxon>
    </lineage>
</organism>
<feature type="compositionally biased region" description="Low complexity" evidence="1">
    <location>
        <begin position="404"/>
        <end position="440"/>
    </location>
</feature>
<feature type="compositionally biased region" description="Low complexity" evidence="1">
    <location>
        <begin position="361"/>
        <end position="383"/>
    </location>
</feature>
<feature type="compositionally biased region" description="Polar residues" evidence="1">
    <location>
        <begin position="673"/>
        <end position="697"/>
    </location>
</feature>
<feature type="domain" description="WSC" evidence="2">
    <location>
        <begin position="1"/>
        <end position="51"/>
    </location>
</feature>
<feature type="compositionally biased region" description="Low complexity" evidence="1">
    <location>
        <begin position="212"/>
        <end position="274"/>
    </location>
</feature>
<feature type="compositionally biased region" description="Polar residues" evidence="1">
    <location>
        <begin position="593"/>
        <end position="613"/>
    </location>
</feature>
<dbReference type="InterPro" id="IPR002889">
    <property type="entry name" value="WSC_carb-bd"/>
</dbReference>
<feature type="compositionally biased region" description="Polar residues" evidence="1">
    <location>
        <begin position="340"/>
        <end position="350"/>
    </location>
</feature>
<evidence type="ECO:0000313" key="4">
    <source>
        <dbReference type="Proteomes" id="UP001305414"/>
    </source>
</evidence>